<evidence type="ECO:0000313" key="2">
    <source>
        <dbReference type="EMBL" id="MXV51671.1"/>
    </source>
</evidence>
<sequence length="479" mass="53036">MKLNYIALMISGILLFSVTSCKKDLQDTNQNPNASQNAQPDYLLTAATKSTADTYWGTANNMDASLLFVQHWAKIQYTDPDRYIFSNSAFQELWTTGYSKSIVNLNQIIKIGDEQSNPNYKGVALVLRSWVFQLLTDAYGNIPYKQAASIDEYLTPAYDTQKDVYFSLLDDLKAAQAALDPAGKAISGDVLYGNNIALWKKFANSLRIRIALRIADREPERAKQVFAEIQAEGGLLISSNSETAQLVYLDSPNQNPISNLFDTRDDYRISKTIVDKLFALNDPRLPVYASKTKDPTDKTYVGIPNGLLVGDASNLGFTRTSKPGTYFLAPHAPAVIISYAEVLFDRAEAAARGFTVENAADLYLQAIRASLTQYGTADSEINTYLASPAIQYGASNFRKSIGEQKWIALFGQGLEAFAEWRRLDYPQLQPAVAGTLNGKIPQRFIYPGTEQSLNADSYKAAVTNQGADLLTTKLWFDVN</sequence>
<dbReference type="Pfam" id="PF12771">
    <property type="entry name" value="SusD-like_2"/>
    <property type="match status" value="1"/>
</dbReference>
<keyword evidence="3" id="KW-1185">Reference proteome</keyword>
<dbReference type="Gene3D" id="1.25.40.390">
    <property type="match status" value="1"/>
</dbReference>
<dbReference type="EMBL" id="WVHT01000005">
    <property type="protein sequence ID" value="MXV51671.1"/>
    <property type="molecule type" value="Genomic_DNA"/>
</dbReference>
<gene>
    <name evidence="2" type="ORF">GS399_11870</name>
</gene>
<proteinExistence type="predicted"/>
<keyword evidence="2" id="KW-0449">Lipoprotein</keyword>
<evidence type="ECO:0000256" key="1">
    <source>
        <dbReference type="SAM" id="SignalP"/>
    </source>
</evidence>
<name>A0A7K1YBD0_9SPHI</name>
<dbReference type="AlphaFoldDB" id="A0A7K1YBD0"/>
<dbReference type="SUPFAM" id="SSF48452">
    <property type="entry name" value="TPR-like"/>
    <property type="match status" value="1"/>
</dbReference>
<dbReference type="InterPro" id="IPR011990">
    <property type="entry name" value="TPR-like_helical_dom_sf"/>
</dbReference>
<dbReference type="RefSeq" id="WP_160844854.1">
    <property type="nucleotide sequence ID" value="NZ_WVHT01000005.1"/>
</dbReference>
<reference evidence="2 3" key="1">
    <citation type="submission" date="2019-11" db="EMBL/GenBank/DDBJ databases">
        <title>Pedobacter sp. HMF7647 Genome sequencing and assembly.</title>
        <authorList>
            <person name="Kang H."/>
            <person name="Kim H."/>
            <person name="Joh K."/>
        </authorList>
    </citation>
    <scope>NUCLEOTIDE SEQUENCE [LARGE SCALE GENOMIC DNA]</scope>
    <source>
        <strain evidence="2 3">HMF7647</strain>
    </source>
</reference>
<dbReference type="Proteomes" id="UP000466586">
    <property type="component" value="Unassembled WGS sequence"/>
</dbReference>
<evidence type="ECO:0000313" key="3">
    <source>
        <dbReference type="Proteomes" id="UP000466586"/>
    </source>
</evidence>
<keyword evidence="1" id="KW-0732">Signal</keyword>
<feature type="signal peptide" evidence="1">
    <location>
        <begin position="1"/>
        <end position="22"/>
    </location>
</feature>
<accession>A0A7K1YBD0</accession>
<protein>
    <submittedName>
        <fullName evidence="2">SusD/RagB family nutrient-binding outer membrane lipoprotein</fullName>
    </submittedName>
</protein>
<feature type="chain" id="PRO_5029484613" evidence="1">
    <location>
        <begin position="23"/>
        <end position="479"/>
    </location>
</feature>
<comment type="caution">
    <text evidence="2">The sequence shown here is derived from an EMBL/GenBank/DDBJ whole genome shotgun (WGS) entry which is preliminary data.</text>
</comment>
<organism evidence="2 3">
    <name type="scientific">Hufsiella arboris</name>
    <dbReference type="NCBI Taxonomy" id="2695275"/>
    <lineage>
        <taxon>Bacteria</taxon>
        <taxon>Pseudomonadati</taxon>
        <taxon>Bacteroidota</taxon>
        <taxon>Sphingobacteriia</taxon>
        <taxon>Sphingobacteriales</taxon>
        <taxon>Sphingobacteriaceae</taxon>
        <taxon>Hufsiella</taxon>
    </lineage>
</organism>
<dbReference type="InterPro" id="IPR041662">
    <property type="entry name" value="SusD-like_2"/>
</dbReference>
<dbReference type="PROSITE" id="PS51257">
    <property type="entry name" value="PROKAR_LIPOPROTEIN"/>
    <property type="match status" value="1"/>
</dbReference>